<keyword evidence="2" id="KW-1185">Reference proteome</keyword>
<protein>
    <submittedName>
        <fullName evidence="1">Uncharacterized protein</fullName>
    </submittedName>
</protein>
<dbReference type="EMBL" id="JBHUHY010000011">
    <property type="protein sequence ID" value="MFD2187332.1"/>
    <property type="molecule type" value="Genomic_DNA"/>
</dbReference>
<sequence>MNTQKFWYLGLIFIADEDQHLIDVFITFPDDALKGEPLYFEGEFSINGTMIPRIRHWREYSDNQYSGSDIIVKEL</sequence>
<evidence type="ECO:0000313" key="1">
    <source>
        <dbReference type="EMBL" id="MFD2187332.1"/>
    </source>
</evidence>
<proteinExistence type="predicted"/>
<accession>A0ABW5AY10</accession>
<evidence type="ECO:0000313" key="2">
    <source>
        <dbReference type="Proteomes" id="UP001597344"/>
    </source>
</evidence>
<comment type="caution">
    <text evidence="1">The sequence shown here is derived from an EMBL/GenBank/DDBJ whole genome shotgun (WGS) entry which is preliminary data.</text>
</comment>
<dbReference type="Proteomes" id="UP001597344">
    <property type="component" value="Unassembled WGS sequence"/>
</dbReference>
<name>A0ABW5AY10_9FLAO</name>
<gene>
    <name evidence="1" type="ORF">ACFSJT_11075</name>
</gene>
<organism evidence="1 2">
    <name type="scientific">Aquimarina celericrescens</name>
    <dbReference type="NCBI Taxonomy" id="1964542"/>
    <lineage>
        <taxon>Bacteria</taxon>
        <taxon>Pseudomonadati</taxon>
        <taxon>Bacteroidota</taxon>
        <taxon>Flavobacteriia</taxon>
        <taxon>Flavobacteriales</taxon>
        <taxon>Flavobacteriaceae</taxon>
        <taxon>Aquimarina</taxon>
    </lineage>
</organism>
<reference evidence="2" key="1">
    <citation type="journal article" date="2019" name="Int. J. Syst. Evol. Microbiol.">
        <title>The Global Catalogue of Microorganisms (GCM) 10K type strain sequencing project: providing services to taxonomists for standard genome sequencing and annotation.</title>
        <authorList>
            <consortium name="The Broad Institute Genomics Platform"/>
            <consortium name="The Broad Institute Genome Sequencing Center for Infectious Disease"/>
            <person name="Wu L."/>
            <person name="Ma J."/>
        </authorList>
    </citation>
    <scope>NUCLEOTIDE SEQUENCE [LARGE SCALE GENOMIC DNA]</scope>
    <source>
        <strain evidence="2">DT92</strain>
    </source>
</reference>
<dbReference type="RefSeq" id="WP_378320326.1">
    <property type="nucleotide sequence ID" value="NZ_JBHUHY010000011.1"/>
</dbReference>